<dbReference type="InterPro" id="IPR029684">
    <property type="entry name" value="Schlafen"/>
</dbReference>
<evidence type="ECO:0000313" key="3">
    <source>
        <dbReference type="EMBL" id="RUS81185.1"/>
    </source>
</evidence>
<dbReference type="PANTHER" id="PTHR12155">
    <property type="entry name" value="SCHLAFEN"/>
    <property type="match status" value="1"/>
</dbReference>
<feature type="compositionally biased region" description="Basic and acidic residues" evidence="1">
    <location>
        <begin position="316"/>
        <end position="330"/>
    </location>
</feature>
<sequence>MCESSNQEEFGFLMWSLKRSKPDKLANRMFCLLSCIGINCADVTMISLDMQNKFAKVQLSSADAEDYAIKALREKRAVMALFDLRLLTDKPQCLKVERIGARKFAAQGVSVDNREACERTQDNDVQSTVATAGTPFLRCKKQAEVPPCRTAEESDAHVLQFTDLRELDQVLSQTSSTASSPVGFETLDEENVEDYSEAYASPKKACPKSRSMQTSQESSSSCGADYSSKGDSSRTSADDTLSNCAPAPVGKSLEWKSQDNSKKSAGTSFPSAATVSSTTLRHTNESRANSYNCNPLHDTKPAIVCDGIAVPISGNDHNKAYDVKDKKTRVEPVNPSSGHSSTDRRTHSTVKHGSTNCSSTKTEEVSKIVQMDLTESQMVSARTSTHEVGPCFCSGTNFYHRGEQILCYGRNVYLDNGNIVLNDLRKFRVMLGRHVCAFLNSGGGALYFGVDPSDGSVKGLPVSHKYEDALRLDIDRQIKLITPLVPTSAYKVNFAKVMFETGHLMSDVRVLEIEDESSSSWPVAEDGYEFKDVRYIWEDNRVKTAN</sequence>
<feature type="region of interest" description="Disordered" evidence="1">
    <location>
        <begin position="316"/>
        <end position="361"/>
    </location>
</feature>
<dbReference type="EMBL" id="RQTK01000351">
    <property type="protein sequence ID" value="RUS81185.1"/>
    <property type="molecule type" value="Genomic_DNA"/>
</dbReference>
<keyword evidence="4" id="KW-1185">Reference proteome</keyword>
<gene>
    <name evidence="3" type="ORF">EGW08_011050</name>
</gene>
<feature type="compositionally biased region" description="Low complexity" evidence="1">
    <location>
        <begin position="209"/>
        <end position="221"/>
    </location>
</feature>
<comment type="caution">
    <text evidence="3">The sequence shown here is derived from an EMBL/GenBank/DDBJ whole genome shotgun (WGS) entry which is preliminary data.</text>
</comment>
<dbReference type="Gene3D" id="3.30.950.30">
    <property type="entry name" value="Schlafen, AAA domain"/>
    <property type="match status" value="1"/>
</dbReference>
<evidence type="ECO:0000313" key="4">
    <source>
        <dbReference type="Proteomes" id="UP000271974"/>
    </source>
</evidence>
<feature type="compositionally biased region" description="Polar residues" evidence="1">
    <location>
        <begin position="263"/>
        <end position="281"/>
    </location>
</feature>
<dbReference type="PANTHER" id="PTHR12155:SF41">
    <property type="entry name" value="SCHLAFEN ALBA-2 DOMAIN-CONTAINING PROTEIN"/>
    <property type="match status" value="1"/>
</dbReference>
<evidence type="ECO:0000259" key="2">
    <source>
        <dbReference type="Pfam" id="PF04326"/>
    </source>
</evidence>
<feature type="compositionally biased region" description="Polar residues" evidence="1">
    <location>
        <begin position="351"/>
        <end position="360"/>
    </location>
</feature>
<dbReference type="InterPro" id="IPR007421">
    <property type="entry name" value="Schlafen_AlbA_2_dom"/>
</dbReference>
<dbReference type="Pfam" id="PF04326">
    <property type="entry name" value="SLFN_AlbA_2"/>
    <property type="match status" value="1"/>
</dbReference>
<dbReference type="OrthoDB" id="5954290at2759"/>
<protein>
    <recommendedName>
        <fullName evidence="2">Schlafen AlbA-2 domain-containing protein</fullName>
    </recommendedName>
</protein>
<feature type="compositionally biased region" description="Basic and acidic residues" evidence="1">
    <location>
        <begin position="253"/>
        <end position="262"/>
    </location>
</feature>
<feature type="domain" description="Schlafen AlbA-2" evidence="2">
    <location>
        <begin position="427"/>
        <end position="520"/>
    </location>
</feature>
<accession>A0A433THZ2</accession>
<dbReference type="InterPro" id="IPR038461">
    <property type="entry name" value="Schlafen_AlbA_2_dom_sf"/>
</dbReference>
<evidence type="ECO:0000256" key="1">
    <source>
        <dbReference type="SAM" id="MobiDB-lite"/>
    </source>
</evidence>
<dbReference type="Proteomes" id="UP000271974">
    <property type="component" value="Unassembled WGS sequence"/>
</dbReference>
<feature type="compositionally biased region" description="Polar residues" evidence="1">
    <location>
        <begin position="229"/>
        <end position="243"/>
    </location>
</feature>
<dbReference type="AlphaFoldDB" id="A0A433THZ2"/>
<feature type="region of interest" description="Disordered" evidence="1">
    <location>
        <begin position="193"/>
        <end position="281"/>
    </location>
</feature>
<reference evidence="3 4" key="1">
    <citation type="submission" date="2019-01" db="EMBL/GenBank/DDBJ databases">
        <title>A draft genome assembly of the solar-powered sea slug Elysia chlorotica.</title>
        <authorList>
            <person name="Cai H."/>
            <person name="Li Q."/>
            <person name="Fang X."/>
            <person name="Li J."/>
            <person name="Curtis N.E."/>
            <person name="Altenburger A."/>
            <person name="Shibata T."/>
            <person name="Feng M."/>
            <person name="Maeda T."/>
            <person name="Schwartz J.A."/>
            <person name="Shigenobu S."/>
            <person name="Lundholm N."/>
            <person name="Nishiyama T."/>
            <person name="Yang H."/>
            <person name="Hasebe M."/>
            <person name="Li S."/>
            <person name="Pierce S.K."/>
            <person name="Wang J."/>
        </authorList>
    </citation>
    <scope>NUCLEOTIDE SEQUENCE [LARGE SCALE GENOMIC DNA]</scope>
    <source>
        <strain evidence="3">EC2010</strain>
        <tissue evidence="3">Whole organism of an adult</tissue>
    </source>
</reference>
<proteinExistence type="predicted"/>
<organism evidence="3 4">
    <name type="scientific">Elysia chlorotica</name>
    <name type="common">Eastern emerald elysia</name>
    <name type="synonym">Sea slug</name>
    <dbReference type="NCBI Taxonomy" id="188477"/>
    <lineage>
        <taxon>Eukaryota</taxon>
        <taxon>Metazoa</taxon>
        <taxon>Spiralia</taxon>
        <taxon>Lophotrochozoa</taxon>
        <taxon>Mollusca</taxon>
        <taxon>Gastropoda</taxon>
        <taxon>Heterobranchia</taxon>
        <taxon>Euthyneura</taxon>
        <taxon>Panpulmonata</taxon>
        <taxon>Sacoglossa</taxon>
        <taxon>Placobranchoidea</taxon>
        <taxon>Plakobranchidae</taxon>
        <taxon>Elysia</taxon>
    </lineage>
</organism>
<name>A0A433THZ2_ELYCH</name>